<dbReference type="InterPro" id="IPR036291">
    <property type="entry name" value="NAD(P)-bd_dom_sf"/>
</dbReference>
<dbReference type="Pfam" id="PF00106">
    <property type="entry name" value="adh_short"/>
    <property type="match status" value="1"/>
</dbReference>
<dbReference type="Proteomes" id="UP001597387">
    <property type="component" value="Unassembled WGS sequence"/>
</dbReference>
<gene>
    <name evidence="4" type="ORF">ACFSJU_12530</name>
</gene>
<accession>A0ABW4ZMB8</accession>
<dbReference type="RefSeq" id="WP_255901228.1">
    <property type="nucleotide sequence ID" value="NZ_JAFMZO010000002.1"/>
</dbReference>
<keyword evidence="2 4" id="KW-0560">Oxidoreductase</keyword>
<dbReference type="PANTHER" id="PTHR44196:SF2">
    <property type="entry name" value="SHORT-CHAIN DEHYDROGENASE-RELATED"/>
    <property type="match status" value="1"/>
</dbReference>
<protein>
    <submittedName>
        <fullName evidence="4">SDR family NAD(P)-dependent oxidoreductase</fullName>
        <ecNumber evidence="4">1.-.-.-</ecNumber>
    </submittedName>
</protein>
<dbReference type="PIRSF" id="PIRSF000126">
    <property type="entry name" value="11-beta-HSD1"/>
    <property type="match status" value="1"/>
</dbReference>
<evidence type="ECO:0000256" key="3">
    <source>
        <dbReference type="RuleBase" id="RU000363"/>
    </source>
</evidence>
<dbReference type="SUPFAM" id="SSF51735">
    <property type="entry name" value="NAD(P)-binding Rossmann-fold domains"/>
    <property type="match status" value="1"/>
</dbReference>
<evidence type="ECO:0000256" key="1">
    <source>
        <dbReference type="ARBA" id="ARBA00006484"/>
    </source>
</evidence>
<dbReference type="PRINTS" id="PR00080">
    <property type="entry name" value="SDRFAMILY"/>
</dbReference>
<reference evidence="5" key="1">
    <citation type="journal article" date="2019" name="Int. J. Syst. Evol. Microbiol.">
        <title>The Global Catalogue of Microorganisms (GCM) 10K type strain sequencing project: providing services to taxonomists for standard genome sequencing and annotation.</title>
        <authorList>
            <consortium name="The Broad Institute Genomics Platform"/>
            <consortium name="The Broad Institute Genome Sequencing Center for Infectious Disease"/>
            <person name="Wu L."/>
            <person name="Ma J."/>
        </authorList>
    </citation>
    <scope>NUCLEOTIDE SEQUENCE [LARGE SCALE GENOMIC DNA]</scope>
    <source>
        <strain evidence="5">KCTC 42217</strain>
    </source>
</reference>
<dbReference type="CDD" id="cd05233">
    <property type="entry name" value="SDR_c"/>
    <property type="match status" value="1"/>
</dbReference>
<dbReference type="PRINTS" id="PR00081">
    <property type="entry name" value="GDHRDH"/>
</dbReference>
<evidence type="ECO:0000313" key="4">
    <source>
        <dbReference type="EMBL" id="MFD2163223.1"/>
    </source>
</evidence>
<dbReference type="Gene3D" id="3.40.50.720">
    <property type="entry name" value="NAD(P)-binding Rossmann-like Domain"/>
    <property type="match status" value="1"/>
</dbReference>
<evidence type="ECO:0000256" key="2">
    <source>
        <dbReference type="ARBA" id="ARBA00023002"/>
    </source>
</evidence>
<dbReference type="InterPro" id="IPR002347">
    <property type="entry name" value="SDR_fam"/>
</dbReference>
<organism evidence="4 5">
    <name type="scientific">Paradesertivirga mongoliensis</name>
    <dbReference type="NCBI Taxonomy" id="2100740"/>
    <lineage>
        <taxon>Bacteria</taxon>
        <taxon>Pseudomonadati</taxon>
        <taxon>Bacteroidota</taxon>
        <taxon>Sphingobacteriia</taxon>
        <taxon>Sphingobacteriales</taxon>
        <taxon>Sphingobacteriaceae</taxon>
        <taxon>Paradesertivirga</taxon>
    </lineage>
</organism>
<name>A0ABW4ZMB8_9SPHI</name>
<comment type="caution">
    <text evidence="4">The sequence shown here is derived from an EMBL/GenBank/DDBJ whole genome shotgun (WGS) entry which is preliminary data.</text>
</comment>
<dbReference type="PANTHER" id="PTHR44196">
    <property type="entry name" value="DEHYDROGENASE/REDUCTASE SDR FAMILY MEMBER 7B"/>
    <property type="match status" value="1"/>
</dbReference>
<dbReference type="EMBL" id="JBHUHZ010000002">
    <property type="protein sequence ID" value="MFD2163223.1"/>
    <property type="molecule type" value="Genomic_DNA"/>
</dbReference>
<comment type="similarity">
    <text evidence="1 3">Belongs to the short-chain dehydrogenases/reductases (SDR) family.</text>
</comment>
<proteinExistence type="inferred from homology"/>
<sequence length="265" mass="29026">MESVNKGTALITGASSGIGYHLTRLFAKDGYDLVLVARTAENLSRLSEELASEFSTRRITVVPKDLSIPNAAAEVYQETKKQGIDVNILVNDAGIGQRGFFWDIDFSKYQEIINLNILAVVQLTQLYLNDMRERNEGRILNLASIAAYQPTPMLAVYAASKAFILSLSDALINELKDTNITVTSLIPGPTDTDFFNKADMEHTVAASMADDAEKVAKEGYEALMKGEHHVVATAKVGAQAAISTVMPNELVSKMARKYMEEDKSK</sequence>
<dbReference type="GO" id="GO:0016491">
    <property type="term" value="F:oxidoreductase activity"/>
    <property type="evidence" value="ECO:0007669"/>
    <property type="project" value="UniProtKB-KW"/>
</dbReference>
<keyword evidence="5" id="KW-1185">Reference proteome</keyword>
<evidence type="ECO:0000313" key="5">
    <source>
        <dbReference type="Proteomes" id="UP001597387"/>
    </source>
</evidence>
<dbReference type="EC" id="1.-.-.-" evidence="4"/>